<name>A0A4V3H3Y1_9GAMM</name>
<accession>A0A4V3H3Y1</accession>
<feature type="chain" id="PRO_5020191691" evidence="1">
    <location>
        <begin position="20"/>
        <end position="130"/>
    </location>
</feature>
<feature type="signal peptide" evidence="1">
    <location>
        <begin position="1"/>
        <end position="19"/>
    </location>
</feature>
<keyword evidence="3" id="KW-1185">Reference proteome</keyword>
<dbReference type="RefSeq" id="WP_134083712.1">
    <property type="nucleotide sequence ID" value="NZ_SOQX01000004.1"/>
</dbReference>
<evidence type="ECO:0000256" key="1">
    <source>
        <dbReference type="SAM" id="SignalP"/>
    </source>
</evidence>
<evidence type="ECO:0000313" key="3">
    <source>
        <dbReference type="Proteomes" id="UP000294914"/>
    </source>
</evidence>
<keyword evidence="1" id="KW-0732">Signal</keyword>
<evidence type="ECO:0000313" key="2">
    <source>
        <dbReference type="EMBL" id="TDY01075.1"/>
    </source>
</evidence>
<sequence length="130" mass="14164">MIKAFLTVLLFGFCHVVVADTAHRLTLEQWSVPRNAESVVAMPALSRAMQDFHATSGARLRIHHPGGDRGSLWATELRTWLIALGVSSSDLEMRSGSANIDVIELEIVSEGQKSAPIMTILPDESTVNNP</sequence>
<dbReference type="Proteomes" id="UP000294914">
    <property type="component" value="Unassembled WGS sequence"/>
</dbReference>
<dbReference type="AlphaFoldDB" id="A0A4V3H3Y1"/>
<proteinExistence type="predicted"/>
<gene>
    <name evidence="2" type="ORF">EDC23_1821</name>
</gene>
<comment type="caution">
    <text evidence="2">The sequence shown here is derived from an EMBL/GenBank/DDBJ whole genome shotgun (WGS) entry which is preliminary data.</text>
</comment>
<protein>
    <submittedName>
        <fullName evidence="2">Uncharacterized protein</fullName>
    </submittedName>
</protein>
<dbReference type="OrthoDB" id="5785399at2"/>
<dbReference type="EMBL" id="SOQX01000004">
    <property type="protein sequence ID" value="TDY01075.1"/>
    <property type="molecule type" value="Genomic_DNA"/>
</dbReference>
<organism evidence="2 3">
    <name type="scientific">Thiohalophilus thiocyanatoxydans</name>
    <dbReference type="NCBI Taxonomy" id="381308"/>
    <lineage>
        <taxon>Bacteria</taxon>
        <taxon>Pseudomonadati</taxon>
        <taxon>Pseudomonadota</taxon>
        <taxon>Gammaproteobacteria</taxon>
        <taxon>Thiohalomonadales</taxon>
        <taxon>Thiohalophilaceae</taxon>
        <taxon>Thiohalophilus</taxon>
    </lineage>
</organism>
<reference evidence="2 3" key="1">
    <citation type="submission" date="2019-03" db="EMBL/GenBank/DDBJ databases">
        <title>Genomic Encyclopedia of Type Strains, Phase IV (KMG-IV): sequencing the most valuable type-strain genomes for metagenomic binning, comparative biology and taxonomic classification.</title>
        <authorList>
            <person name="Goeker M."/>
        </authorList>
    </citation>
    <scope>NUCLEOTIDE SEQUENCE [LARGE SCALE GENOMIC DNA]</scope>
    <source>
        <strain evidence="2 3">DSM 16326</strain>
    </source>
</reference>